<evidence type="ECO:0000313" key="3">
    <source>
        <dbReference type="EMBL" id="GAO49053.1"/>
    </source>
</evidence>
<dbReference type="PANTHER" id="PTHR43603:SF1">
    <property type="entry name" value="ZINC-REGULATED GTPASE METALLOPROTEIN ACTIVATOR 1"/>
    <property type="match status" value="1"/>
</dbReference>
<comment type="caution">
    <text evidence="3">The sequence shown here is derived from an EMBL/GenBank/DDBJ whole genome shotgun (WGS) entry which is preliminary data.</text>
</comment>
<evidence type="ECO:0000256" key="1">
    <source>
        <dbReference type="SAM" id="MobiDB-lite"/>
    </source>
</evidence>
<dbReference type="SUPFAM" id="SSF90002">
    <property type="entry name" value="Hypothetical protein YjiA, C-terminal domain"/>
    <property type="match status" value="1"/>
</dbReference>
<dbReference type="SMART" id="SM00833">
    <property type="entry name" value="CobW_C"/>
    <property type="match status" value="1"/>
</dbReference>
<dbReference type="Gene3D" id="3.40.50.300">
    <property type="entry name" value="P-loop containing nucleotide triphosphate hydrolases"/>
    <property type="match status" value="1"/>
</dbReference>
<dbReference type="EMBL" id="BACD03000019">
    <property type="protein sequence ID" value="GAO49053.1"/>
    <property type="molecule type" value="Genomic_DNA"/>
</dbReference>
<sequence length="596" mass="67343">MSAPACPIPSTEKDTRLPVTLLSGFLGSGKTTLLQHILRSKSHHLRCAVIVNDMGALNIDADIVNKYGKNVVQREEKIVRMQNGCICCTLRGDLLEEVARLAEGGEFDYLIIESTGVSEPQQVAETFTFEFNELAVQLEDEEGNTIVDEEEEKTKKEKDEKDDYLVKLLEQGGLSKLARLDTCVTVIDVFNIFNNFDTADFLSDRYKNVESSDERCISDLLVDQIEFADVILLNKCDVVAPAIVKKARALVAALNPAAKVITTEYSRVDVNEIVGTGMFSFEKAATSAGWLRSLNEGSNLKSEIDEYGVKSFIYRARRPFHPMRLYDIASEYFVLMEGVAEDGDEEATDDENEDMEDAEEEEEEDEVDMDEDEEKLMLDPQSRLDNKRASPAFAPLIRSKGFIWLATRPIQHGEWSHAGGMLTISGGGPWFCELPREEWPEDRDVIKSIEKDFEGTWGDRRQELVMIGTEEMNEDLIKRELDACLLDDEEWNQWAAIMTSEDSIEEKAVQMDALFEDGWEEWPAIGAEAAEDEEKDDEEWVDENMSDEDSPAEPATPPETVSTLEKNLGKRPRSKSIHQGHKHDHKHSHTQVRVRA</sequence>
<dbReference type="Pfam" id="PF02492">
    <property type="entry name" value="cobW"/>
    <property type="match status" value="2"/>
</dbReference>
<reference evidence="3 4" key="1">
    <citation type="journal article" date="2011" name="J. Gen. Appl. Microbiol.">
        <title>Draft genome sequencing of the enigmatic yeast Saitoella complicata.</title>
        <authorList>
            <person name="Nishida H."/>
            <person name="Hamamoto M."/>
            <person name="Sugiyama J."/>
        </authorList>
    </citation>
    <scope>NUCLEOTIDE SEQUENCE [LARGE SCALE GENOMIC DNA]</scope>
    <source>
        <strain evidence="3 4">NRRL Y-17804</strain>
    </source>
</reference>
<feature type="region of interest" description="Disordered" evidence="1">
    <location>
        <begin position="525"/>
        <end position="596"/>
    </location>
</feature>
<keyword evidence="4" id="KW-1185">Reference proteome</keyword>
<proteinExistence type="predicted"/>
<dbReference type="PANTHER" id="PTHR43603">
    <property type="entry name" value="COBW DOMAIN-CONTAINING PROTEIN DDB_G0274527"/>
    <property type="match status" value="1"/>
</dbReference>
<dbReference type="InterPro" id="IPR051927">
    <property type="entry name" value="Zn_Chap_cDPG_Synth"/>
</dbReference>
<dbReference type="InterPro" id="IPR011629">
    <property type="entry name" value="CobW-like_C"/>
</dbReference>
<dbReference type="OMA" id="WSQAGPN"/>
<dbReference type="CDD" id="cd03112">
    <property type="entry name" value="CobW-like"/>
    <property type="match status" value="1"/>
</dbReference>
<protein>
    <recommendedName>
        <fullName evidence="2">CobW C-terminal domain-containing protein</fullName>
    </recommendedName>
</protein>
<feature type="compositionally biased region" description="Acidic residues" evidence="1">
    <location>
        <begin position="529"/>
        <end position="551"/>
    </location>
</feature>
<dbReference type="STRING" id="698492.A0A0E9NGW6"/>
<dbReference type="InterPro" id="IPR003495">
    <property type="entry name" value="CobW/HypB/UreG_nucleotide-bd"/>
</dbReference>
<dbReference type="Proteomes" id="UP000033140">
    <property type="component" value="Unassembled WGS sequence"/>
</dbReference>
<name>A0A0E9NGW6_SAICN</name>
<feature type="compositionally biased region" description="Basic residues" evidence="1">
    <location>
        <begin position="569"/>
        <end position="596"/>
    </location>
</feature>
<dbReference type="InterPro" id="IPR027417">
    <property type="entry name" value="P-loop_NTPase"/>
</dbReference>
<reference evidence="3 4" key="3">
    <citation type="journal article" date="2015" name="Genome Announc.">
        <title>Draft Genome Sequence of the Archiascomycetous Yeast Saitoella complicata.</title>
        <authorList>
            <person name="Yamauchi K."/>
            <person name="Kondo S."/>
            <person name="Hamamoto M."/>
            <person name="Takahashi Y."/>
            <person name="Ogura Y."/>
            <person name="Hayashi T."/>
            <person name="Nishida H."/>
        </authorList>
    </citation>
    <scope>NUCLEOTIDE SEQUENCE [LARGE SCALE GENOMIC DNA]</scope>
    <source>
        <strain evidence="3 4">NRRL Y-17804</strain>
    </source>
</reference>
<gene>
    <name evidence="3" type="ORF">G7K_3214-t1</name>
</gene>
<accession>A0A0E9NGW6</accession>
<dbReference type="SUPFAM" id="SSF52540">
    <property type="entry name" value="P-loop containing nucleoside triphosphate hydrolases"/>
    <property type="match status" value="1"/>
</dbReference>
<evidence type="ECO:0000259" key="2">
    <source>
        <dbReference type="SMART" id="SM00833"/>
    </source>
</evidence>
<organism evidence="3 4">
    <name type="scientific">Saitoella complicata (strain BCRC 22490 / CBS 7301 / JCM 7358 / NBRC 10748 / NRRL Y-17804)</name>
    <dbReference type="NCBI Taxonomy" id="698492"/>
    <lineage>
        <taxon>Eukaryota</taxon>
        <taxon>Fungi</taxon>
        <taxon>Dikarya</taxon>
        <taxon>Ascomycota</taxon>
        <taxon>Taphrinomycotina</taxon>
        <taxon>Taphrinomycotina incertae sedis</taxon>
        <taxon>Saitoella</taxon>
    </lineage>
</organism>
<dbReference type="AlphaFoldDB" id="A0A0E9NGW6"/>
<reference evidence="3 4" key="2">
    <citation type="journal article" date="2014" name="J. Gen. Appl. Microbiol.">
        <title>The early diverging ascomycetous budding yeast Saitoella complicata has three histone deacetylases belonging to the Clr6, Hos2, and Rpd3 lineages.</title>
        <authorList>
            <person name="Nishida H."/>
            <person name="Matsumoto T."/>
            <person name="Kondo S."/>
            <person name="Hamamoto M."/>
            <person name="Yoshikawa H."/>
        </authorList>
    </citation>
    <scope>NUCLEOTIDE SEQUENCE [LARGE SCALE GENOMIC DNA]</scope>
    <source>
        <strain evidence="3 4">NRRL Y-17804</strain>
    </source>
</reference>
<dbReference type="Pfam" id="PF07683">
    <property type="entry name" value="CobW_C"/>
    <property type="match status" value="1"/>
</dbReference>
<evidence type="ECO:0000313" key="4">
    <source>
        <dbReference type="Proteomes" id="UP000033140"/>
    </source>
</evidence>
<feature type="region of interest" description="Disordered" evidence="1">
    <location>
        <begin position="342"/>
        <end position="373"/>
    </location>
</feature>
<feature type="domain" description="CobW C-terminal" evidence="2">
    <location>
        <begin position="309"/>
        <end position="485"/>
    </location>
</feature>